<dbReference type="OMA" id="FNCRATL"/>
<feature type="binding site" description="axial binding residue" evidence="8">
    <location>
        <position position="41"/>
    </location>
    <ligand>
        <name>heme</name>
        <dbReference type="ChEBI" id="CHEBI:30413"/>
    </ligand>
    <ligandPart>
        <name>Fe</name>
        <dbReference type="ChEBI" id="CHEBI:18248"/>
    </ligandPart>
</feature>
<sequence>MEALTFNCRATLGHWFRFLSENKRNIKSAIYQPFGAGPRNCVGLRFAQMEMKMALVKLLQNFKFAPCPGSTKADLEIATAISTMRPKKGVFLYAEKWA</sequence>
<dbReference type="PRINTS" id="PR00463">
    <property type="entry name" value="EP450I"/>
</dbReference>
<keyword evidence="3 8" id="KW-0479">Metal-binding</keyword>
<dbReference type="AlphaFoldDB" id="A0A087TNP9"/>
<proteinExistence type="inferred from homology"/>
<dbReference type="GO" id="GO:0016705">
    <property type="term" value="F:oxidoreductase activity, acting on paired donors, with incorporation or reduction of molecular oxygen"/>
    <property type="evidence" value="ECO:0007669"/>
    <property type="project" value="InterPro"/>
</dbReference>
<reference evidence="10 11" key="1">
    <citation type="submission" date="2013-11" db="EMBL/GenBank/DDBJ databases">
        <title>Genome sequencing of Stegodyphus mimosarum.</title>
        <authorList>
            <person name="Bechsgaard J."/>
        </authorList>
    </citation>
    <scope>NUCLEOTIDE SEQUENCE [LARGE SCALE GENOMIC DNA]</scope>
</reference>
<keyword evidence="11" id="KW-1185">Reference proteome</keyword>
<dbReference type="InterPro" id="IPR001128">
    <property type="entry name" value="Cyt_P450"/>
</dbReference>
<dbReference type="PANTHER" id="PTHR24302:SF15">
    <property type="entry name" value="FATTY-ACID PEROXYGENASE"/>
    <property type="match status" value="1"/>
</dbReference>
<evidence type="ECO:0000256" key="7">
    <source>
        <dbReference type="ARBA" id="ARBA00043906"/>
    </source>
</evidence>
<dbReference type="GO" id="GO:0020037">
    <property type="term" value="F:heme binding"/>
    <property type="evidence" value="ECO:0007669"/>
    <property type="project" value="InterPro"/>
</dbReference>
<evidence type="ECO:0000256" key="1">
    <source>
        <dbReference type="ARBA" id="ARBA00010617"/>
    </source>
</evidence>
<evidence type="ECO:0000256" key="2">
    <source>
        <dbReference type="ARBA" id="ARBA00022617"/>
    </source>
</evidence>
<dbReference type="SUPFAM" id="SSF48264">
    <property type="entry name" value="Cytochrome P450"/>
    <property type="match status" value="1"/>
</dbReference>
<dbReference type="STRING" id="407821.A0A087TNP9"/>
<dbReference type="InterPro" id="IPR050705">
    <property type="entry name" value="Cytochrome_P450_3A"/>
</dbReference>
<dbReference type="Pfam" id="PF00067">
    <property type="entry name" value="p450"/>
    <property type="match status" value="1"/>
</dbReference>
<accession>A0A087TNP9</accession>
<dbReference type="EMBL" id="KK116081">
    <property type="protein sequence ID" value="KFM66738.1"/>
    <property type="molecule type" value="Genomic_DNA"/>
</dbReference>
<dbReference type="PROSITE" id="PS00086">
    <property type="entry name" value="CYTOCHROME_P450"/>
    <property type="match status" value="1"/>
</dbReference>
<comment type="cofactor">
    <cofactor evidence="8">
        <name>heme</name>
        <dbReference type="ChEBI" id="CHEBI:30413"/>
    </cofactor>
</comment>
<protein>
    <submittedName>
        <fullName evidence="10">Cytochrome P450 3A4</fullName>
    </submittedName>
</protein>
<evidence type="ECO:0000256" key="9">
    <source>
        <dbReference type="RuleBase" id="RU000461"/>
    </source>
</evidence>
<evidence type="ECO:0000256" key="5">
    <source>
        <dbReference type="ARBA" id="ARBA00023004"/>
    </source>
</evidence>
<evidence type="ECO:0000256" key="4">
    <source>
        <dbReference type="ARBA" id="ARBA00023002"/>
    </source>
</evidence>
<dbReference type="InterPro" id="IPR002401">
    <property type="entry name" value="Cyt_P450_E_grp-I"/>
</dbReference>
<dbReference type="InterPro" id="IPR017972">
    <property type="entry name" value="Cyt_P450_CS"/>
</dbReference>
<comment type="function">
    <text evidence="7">Cytochromes P450 are a group of heme-thiolate monooxygenases. They oxidize a variety of structurally unrelated compounds, including steroids, fatty acids, and xenobiotics.</text>
</comment>
<keyword evidence="6 9" id="KW-0503">Monooxygenase</keyword>
<comment type="similarity">
    <text evidence="1 9">Belongs to the cytochrome P450 family.</text>
</comment>
<keyword evidence="2 8" id="KW-0349">Heme</keyword>
<feature type="non-terminal residue" evidence="10">
    <location>
        <position position="98"/>
    </location>
</feature>
<dbReference type="GO" id="GO:0005506">
    <property type="term" value="F:iron ion binding"/>
    <property type="evidence" value="ECO:0007669"/>
    <property type="project" value="InterPro"/>
</dbReference>
<evidence type="ECO:0000256" key="8">
    <source>
        <dbReference type="PIRSR" id="PIRSR602401-1"/>
    </source>
</evidence>
<name>A0A087TNP9_STEMI</name>
<dbReference type="Proteomes" id="UP000054359">
    <property type="component" value="Unassembled WGS sequence"/>
</dbReference>
<dbReference type="GO" id="GO:0008395">
    <property type="term" value="F:steroid hydroxylase activity"/>
    <property type="evidence" value="ECO:0007669"/>
    <property type="project" value="TreeGrafter"/>
</dbReference>
<keyword evidence="4 9" id="KW-0560">Oxidoreductase</keyword>
<evidence type="ECO:0000256" key="3">
    <source>
        <dbReference type="ARBA" id="ARBA00022723"/>
    </source>
</evidence>
<dbReference type="PANTHER" id="PTHR24302">
    <property type="entry name" value="CYTOCHROME P450 FAMILY 3"/>
    <property type="match status" value="1"/>
</dbReference>
<evidence type="ECO:0000313" key="11">
    <source>
        <dbReference type="Proteomes" id="UP000054359"/>
    </source>
</evidence>
<dbReference type="Gene3D" id="1.10.630.10">
    <property type="entry name" value="Cytochrome P450"/>
    <property type="match status" value="1"/>
</dbReference>
<organism evidence="10 11">
    <name type="scientific">Stegodyphus mimosarum</name>
    <name type="common">African social velvet spider</name>
    <dbReference type="NCBI Taxonomy" id="407821"/>
    <lineage>
        <taxon>Eukaryota</taxon>
        <taxon>Metazoa</taxon>
        <taxon>Ecdysozoa</taxon>
        <taxon>Arthropoda</taxon>
        <taxon>Chelicerata</taxon>
        <taxon>Arachnida</taxon>
        <taxon>Araneae</taxon>
        <taxon>Araneomorphae</taxon>
        <taxon>Entelegynae</taxon>
        <taxon>Eresoidea</taxon>
        <taxon>Eresidae</taxon>
        <taxon>Stegodyphus</taxon>
    </lineage>
</organism>
<gene>
    <name evidence="10" type="ORF">X975_14139</name>
</gene>
<evidence type="ECO:0000313" key="10">
    <source>
        <dbReference type="EMBL" id="KFM66738.1"/>
    </source>
</evidence>
<keyword evidence="5 8" id="KW-0408">Iron</keyword>
<evidence type="ECO:0000256" key="6">
    <source>
        <dbReference type="ARBA" id="ARBA00023033"/>
    </source>
</evidence>
<dbReference type="InterPro" id="IPR036396">
    <property type="entry name" value="Cyt_P450_sf"/>
</dbReference>
<dbReference type="OrthoDB" id="6428748at2759"/>